<sequence>MDHEIRNRPSFAAVEIDLNQGESVMAESGAMVSHEDGISIRTDRGGGGLMKNLKRSILGGESFFRNTFTADSPGSVTFAPPLPGDVVQYDLDGTVYLQSGSYLAAHPEIDVDAKFGGGRTFFGGEGLFLLKCSGLGELFMSSYGAVEEKELRAGEGFTVDTGHIVAFEESVAWNVRKVGGLKSTLFSGEGLVCDMEGPGTVWLQTRSQDAFLSWLVPHLPTRETSNGGVSFEMGGGHFGGGGRGGNI</sequence>
<dbReference type="PANTHER" id="PTHR43657:SF1">
    <property type="entry name" value="ALTERED INHERITANCE OF MITOCHONDRIA PROTEIN 24, MITOCHONDRIAL"/>
    <property type="match status" value="1"/>
</dbReference>
<protein>
    <submittedName>
        <fullName evidence="1">TIGR00266 family protein</fullName>
    </submittedName>
</protein>
<dbReference type="Gene3D" id="3.60.160.10">
    <property type="entry name" value="Mitochondrial biogenesis AIM24"/>
    <property type="match status" value="1"/>
</dbReference>
<evidence type="ECO:0000313" key="1">
    <source>
        <dbReference type="EMBL" id="MFC6951905.1"/>
    </source>
</evidence>
<keyword evidence="2" id="KW-1185">Reference proteome</keyword>
<dbReference type="EMBL" id="JBHSXN010000001">
    <property type="protein sequence ID" value="MFC6951905.1"/>
    <property type="molecule type" value="Genomic_DNA"/>
</dbReference>
<organism evidence="1 2">
    <name type="scientific">Halorubellus litoreus</name>
    <dbReference type="NCBI Taxonomy" id="755308"/>
    <lineage>
        <taxon>Archaea</taxon>
        <taxon>Methanobacteriati</taxon>
        <taxon>Methanobacteriota</taxon>
        <taxon>Stenosarchaea group</taxon>
        <taxon>Halobacteria</taxon>
        <taxon>Halobacteriales</taxon>
        <taxon>Halorubellaceae</taxon>
        <taxon>Halorubellus</taxon>
    </lineage>
</organism>
<comment type="caution">
    <text evidence="1">The sequence shown here is derived from an EMBL/GenBank/DDBJ whole genome shotgun (WGS) entry which is preliminary data.</text>
</comment>
<reference evidence="1 2" key="1">
    <citation type="journal article" date="2019" name="Int. J. Syst. Evol. Microbiol.">
        <title>The Global Catalogue of Microorganisms (GCM) 10K type strain sequencing project: providing services to taxonomists for standard genome sequencing and annotation.</title>
        <authorList>
            <consortium name="The Broad Institute Genomics Platform"/>
            <consortium name="The Broad Institute Genome Sequencing Center for Infectious Disease"/>
            <person name="Wu L."/>
            <person name="Ma J."/>
        </authorList>
    </citation>
    <scope>NUCLEOTIDE SEQUENCE [LARGE SCALE GENOMIC DNA]</scope>
    <source>
        <strain evidence="1 2">GX26</strain>
    </source>
</reference>
<evidence type="ECO:0000313" key="2">
    <source>
        <dbReference type="Proteomes" id="UP001596395"/>
    </source>
</evidence>
<dbReference type="Pfam" id="PF01987">
    <property type="entry name" value="AIM24"/>
    <property type="match status" value="1"/>
</dbReference>
<dbReference type="NCBIfam" id="TIGR00266">
    <property type="entry name" value="TIGR00266 family protein"/>
    <property type="match status" value="1"/>
</dbReference>
<dbReference type="InterPro" id="IPR002838">
    <property type="entry name" value="AIM24"/>
</dbReference>
<dbReference type="SUPFAM" id="SSF51219">
    <property type="entry name" value="TRAP-like"/>
    <property type="match status" value="1"/>
</dbReference>
<accession>A0ABD5VCK2</accession>
<name>A0ABD5VCK2_9EURY</name>
<dbReference type="PANTHER" id="PTHR43657">
    <property type="entry name" value="TRYPTOPHAN RNA-BINDING ATTENUATOR PROTEIN-LIKE PROTEIN"/>
    <property type="match status" value="1"/>
</dbReference>
<gene>
    <name evidence="1" type="ORF">ACFQGB_03430</name>
</gene>
<dbReference type="InterPro" id="IPR036983">
    <property type="entry name" value="AIM24_sf"/>
</dbReference>
<dbReference type="RefSeq" id="WP_336348912.1">
    <property type="nucleotide sequence ID" value="NZ_JAZAQL010000001.1"/>
</dbReference>
<dbReference type="InterPro" id="IPR016031">
    <property type="entry name" value="Trp_RNA-bd_attenuator-like_dom"/>
</dbReference>
<dbReference type="Proteomes" id="UP001596395">
    <property type="component" value="Unassembled WGS sequence"/>
</dbReference>
<proteinExistence type="predicted"/>
<dbReference type="AlphaFoldDB" id="A0ABD5VCK2"/>